<dbReference type="Pfam" id="PF02174">
    <property type="entry name" value="IRS"/>
    <property type="match status" value="1"/>
</dbReference>
<dbReference type="InterPro" id="IPR011993">
    <property type="entry name" value="PH-like_dom_sf"/>
</dbReference>
<dbReference type="PANTHER" id="PTHR21636:SF2">
    <property type="entry name" value="PROTEIN DOK-7"/>
    <property type="match status" value="1"/>
</dbReference>
<reference evidence="3" key="1">
    <citation type="submission" date="2020-11" db="EMBL/GenBank/DDBJ databases">
        <authorList>
            <person name="Tran Van P."/>
        </authorList>
    </citation>
    <scope>NUCLEOTIDE SEQUENCE</scope>
</reference>
<dbReference type="InterPro" id="IPR037746">
    <property type="entry name" value="Dok-7"/>
</dbReference>
<dbReference type="PROSITE" id="PS51064">
    <property type="entry name" value="IRS_PTB"/>
    <property type="match status" value="1"/>
</dbReference>
<gene>
    <name evidence="3" type="ORF">TCMB3V08_LOCUS1927</name>
</gene>
<evidence type="ECO:0000313" key="3">
    <source>
        <dbReference type="EMBL" id="CAD7569183.1"/>
    </source>
</evidence>
<feature type="region of interest" description="Disordered" evidence="1">
    <location>
        <begin position="280"/>
        <end position="305"/>
    </location>
</feature>
<dbReference type="GO" id="GO:0019901">
    <property type="term" value="F:protein kinase binding"/>
    <property type="evidence" value="ECO:0007669"/>
    <property type="project" value="InterPro"/>
</dbReference>
<evidence type="ECO:0000256" key="1">
    <source>
        <dbReference type="SAM" id="MobiDB-lite"/>
    </source>
</evidence>
<dbReference type="SUPFAM" id="SSF50729">
    <property type="entry name" value="PH domain-like"/>
    <property type="match status" value="1"/>
</dbReference>
<proteinExistence type="predicted"/>
<feature type="compositionally biased region" description="Low complexity" evidence="1">
    <location>
        <begin position="499"/>
        <end position="520"/>
    </location>
</feature>
<feature type="compositionally biased region" description="Polar residues" evidence="1">
    <location>
        <begin position="601"/>
        <end position="612"/>
    </location>
</feature>
<organism evidence="3">
    <name type="scientific">Timema californicum</name>
    <name type="common">California timema</name>
    <name type="synonym">Walking stick</name>
    <dbReference type="NCBI Taxonomy" id="61474"/>
    <lineage>
        <taxon>Eukaryota</taxon>
        <taxon>Metazoa</taxon>
        <taxon>Ecdysozoa</taxon>
        <taxon>Arthropoda</taxon>
        <taxon>Hexapoda</taxon>
        <taxon>Insecta</taxon>
        <taxon>Pterygota</taxon>
        <taxon>Neoptera</taxon>
        <taxon>Polyneoptera</taxon>
        <taxon>Phasmatodea</taxon>
        <taxon>Timematodea</taxon>
        <taxon>Timematoidea</taxon>
        <taxon>Timematidae</taxon>
        <taxon>Timema</taxon>
    </lineage>
</organism>
<feature type="region of interest" description="Disordered" evidence="1">
    <location>
        <begin position="1259"/>
        <end position="1286"/>
    </location>
</feature>
<dbReference type="Gene3D" id="2.30.29.30">
    <property type="entry name" value="Pleckstrin-homology domain (PH domain)/Phosphotyrosine-binding domain (PTB)"/>
    <property type="match status" value="2"/>
</dbReference>
<feature type="region of interest" description="Disordered" evidence="1">
    <location>
        <begin position="596"/>
        <end position="630"/>
    </location>
</feature>
<feature type="compositionally biased region" description="Low complexity" evidence="1">
    <location>
        <begin position="1269"/>
        <end position="1286"/>
    </location>
</feature>
<dbReference type="PANTHER" id="PTHR21636">
    <property type="entry name" value="PROTEIN DOK-7"/>
    <property type="match status" value="1"/>
</dbReference>
<dbReference type="SMART" id="SM01244">
    <property type="entry name" value="IRS"/>
    <property type="match status" value="1"/>
</dbReference>
<dbReference type="InterPro" id="IPR002404">
    <property type="entry name" value="IRS_PTB"/>
</dbReference>
<feature type="domain" description="IRS-type PTB" evidence="2">
    <location>
        <begin position="185"/>
        <end position="290"/>
    </location>
</feature>
<dbReference type="EMBL" id="OE179571">
    <property type="protein sequence ID" value="CAD7569183.1"/>
    <property type="molecule type" value="Genomic_DNA"/>
</dbReference>
<name>A0A7R9IYD6_TIMCA</name>
<protein>
    <submittedName>
        <fullName evidence="3">(California timema) hypothetical protein</fullName>
    </submittedName>
</protein>
<dbReference type="GO" id="GO:0007528">
    <property type="term" value="P:neuromuscular junction development"/>
    <property type="evidence" value="ECO:0007669"/>
    <property type="project" value="TreeGrafter"/>
</dbReference>
<accession>A0A7R9IYD6</accession>
<sequence>MLKKPGVSSEQLSRQILLVHKMERDISWCLNGEGIWLANTLVVLSSTAEDGEIEFRISVGSTAEDGEIEVRISLANALVVLSSTAEDEKIEVLISVSSKLGVQTVGDAMKDCLHLQLYRDSKDRYKQGQTKASLSLQHFLGFEAGFTLDKESNTIGIICQDVTVILAFDTRERLIQWQVKISNNLGEDQQFLIQISSAPPKTKIASGPARLHVQDQRFCITVGVPPRLVGIWEFGHLRRYGVVEGRFCFEGGSRCGKGEGLFVCVTDKGEEMTHTFQLASQGKLTSRRRPVTRKSSVMDSPRKQLHSRAEMRMSEGFNDSFQHHNQFSQLAAGDLNRSLYGEDTCCGCSMGDSAHETSRNQSSEDLLCPFRNHGGSRSPFWSSAESASHHHMDLDSNYGCGDTTSVSELPDQHYHVQDSTWPESCGVERRMGPTSLERCASCIGKLGGPSMSRSSTVTNTNTPNTPFSPAWTMESVLSLVPVCQHFSRNNVCALSTTTGSSSGDRVSLSSQGSSGNSDYSVPSFVNANGVQGQCRYDRPRGVASTHPLPPVVPPKTPRTPAGQKSLSLSLPVSGSKPPTTLPVGLTPNCQCCPPVRPPKPSQMSVNSPVTESPTKKKFKKPPMPLPSVPTTPTCSCHHSLLNIQQRLNSSADIGPYDNYDVPKSVLGSPHLKDHSEELNHPDAFHRHSVNTTISEEYYDTPKNIKECLASTVAPMPSPQFGNYDVPPAAMTLRKPCGCVIKFAKKSTSLASPNMMVGDYEERVADCPCRRVMCWAENWMMLPYCRRGSGVENTGVPIHKVKLSGEGKMPVRNPSGEIAIYATVDKSKKVIRRLDLGESGKEHSCKMYLEPPQESKKNECVGQPPKLEATCSVDSSNYANVDPNCIIYETSSSQVVLCESKKDEASETSPGNLNYQNIDFAQSLEFYENSKDVLIRSGLSKNDIQEIATQLTEKNSEHEQALSYLVNDGVKVCNKCGHTCHLYSSDQPPSVDSNDVKVTKQDDYLIMEPGNVVETLSENISNPCSPSENNFPGYLPMNPLNILNSKSATSNIDFDIMPKAILVEKSASTPSLTGPVVDGGRSKNALEFSRIPDPSMMDYSNNSPYLRKALCELNDENRRQYILARKRSSSADSSRFLDDFDDMGSLSITESSMADPCESSISSQNNDSSPACVETMASKITTTDNIVVPSCVQELTDSPEGEEIYVSETIKPLAIRESNNTIDTLVEGVSSDSLRTLVQECVVMNHQRIQVPQFPSSVHIRRSSSVPCKSGNNRDSSSSNDSGVSIDSLRHRGTDFSEFELPLTTAMSSRRHYQSVIRQPGALLNCLHSSLPRRSKSVDPLREISFQFQKINIPAKSSSAEAEIPICSIKGLKGFASPNADGATTIPYIDSRSTSSGTSDMSDYIETLSLSSYSSSDTAADSLRIKRIQTPPDESPSSPHTPSAPLIPQSSDKVANYPLYKEGDRENKEYSQGKQQEHTGPAVRLREIRQSISSEACPSMPISLHFWRNLNPPLEGT</sequence>
<feature type="region of interest" description="Disordered" evidence="1">
    <location>
        <begin position="1428"/>
        <end position="1452"/>
    </location>
</feature>
<feature type="compositionally biased region" description="Pro residues" evidence="1">
    <location>
        <begin position="547"/>
        <end position="557"/>
    </location>
</feature>
<feature type="compositionally biased region" description="Polar residues" evidence="1">
    <location>
        <begin position="562"/>
        <end position="578"/>
    </location>
</feature>
<evidence type="ECO:0000259" key="2">
    <source>
        <dbReference type="PROSITE" id="PS51064"/>
    </source>
</evidence>
<feature type="region of interest" description="Disordered" evidence="1">
    <location>
        <begin position="495"/>
        <end position="581"/>
    </location>
</feature>